<protein>
    <submittedName>
        <fullName evidence="2">Uncharacterized protein</fullName>
    </submittedName>
</protein>
<gene>
    <name evidence="2" type="ORF">TM448A01332_0002</name>
</gene>
<evidence type="ECO:0000313" key="2">
    <source>
        <dbReference type="EMBL" id="QJA49372.1"/>
    </source>
</evidence>
<name>A0A6H1ZPI6_9ZZZZ</name>
<dbReference type="EMBL" id="MT144134">
    <property type="protein sequence ID" value="QJA49372.1"/>
    <property type="molecule type" value="Genomic_DNA"/>
</dbReference>
<feature type="region of interest" description="Disordered" evidence="1">
    <location>
        <begin position="1401"/>
        <end position="1420"/>
    </location>
</feature>
<feature type="region of interest" description="Disordered" evidence="1">
    <location>
        <begin position="889"/>
        <end position="908"/>
    </location>
</feature>
<evidence type="ECO:0000256" key="1">
    <source>
        <dbReference type="SAM" id="MobiDB-lite"/>
    </source>
</evidence>
<proteinExistence type="predicted"/>
<organism evidence="2">
    <name type="scientific">viral metagenome</name>
    <dbReference type="NCBI Taxonomy" id="1070528"/>
    <lineage>
        <taxon>unclassified sequences</taxon>
        <taxon>metagenomes</taxon>
        <taxon>organismal metagenomes</taxon>
    </lineage>
</organism>
<feature type="region of interest" description="Disordered" evidence="1">
    <location>
        <begin position="24"/>
        <end position="57"/>
    </location>
</feature>
<reference evidence="2" key="1">
    <citation type="submission" date="2020-03" db="EMBL/GenBank/DDBJ databases">
        <title>The deep terrestrial virosphere.</title>
        <authorList>
            <person name="Holmfeldt K."/>
            <person name="Nilsson E."/>
            <person name="Simone D."/>
            <person name="Lopez-Fernandez M."/>
            <person name="Wu X."/>
            <person name="de Brujin I."/>
            <person name="Lundin D."/>
            <person name="Andersson A."/>
            <person name="Bertilsson S."/>
            <person name="Dopson M."/>
        </authorList>
    </citation>
    <scope>NUCLEOTIDE SEQUENCE</scope>
    <source>
        <strain evidence="2">TM448A01332</strain>
    </source>
</reference>
<accession>A0A6H1ZPI6</accession>
<sequence>MASEFLTLLDKPIAPTRKFNSEFATLLEPEEPKPLEPQQSESIKGVHKPTVIAPEPKPLEKPVDNIEYLDKISRLGMSAPSTKTIPRQAIRQAPEPSNWQKFKNLFVGEDSYTTAPPIDRMERVDKTIKRIARVPLRTFVKYGKGRLLNTPDLIWAGIKKMTPDNLWDEKVKKMNLTQAMDWAMGYNPSVATQFFGGVAEFAGGLKTAKGLVGTRKLPTGATALDKAFEIAKIAGVSKTAQELSKLTAEIIDPETDYQYEGAMGVARDMAIMAGFSLGNSLIVSPVLAKVAQSPIIKKIVEASDKVALNLAKKFPQTIDTFSKKPQEEFLREVEKYLHGRYGIDPKNFTSQQKAAANHIARAFSKRYMRAYANYMRKPAPDIVYAKQKPSVPKQITGGTARSSVIPPVVKQPVEGIKVSAKQPYEMTKGENIKIYNNIRKDIDKIVSPVLYTKEAIEKYLIQKYGQDPEIALYRGTTSTKRAKPFESDTTSKVGRYWTPALDYAKKYSEGGNVYKIVVKASDLIREGDLVSSKEVWLGEDLQKDPQVLAEYPELRKEAKPEKPQRNQFAQAHIVAKEIGIDKEEYQKIAQEITGKTSMIDMTPDEADQFIAELKTKNPPVIPAKITPQEITNPEIRKIVEKNQFIAGRKRKAHKVAVVKAESEGKEVNVINPLSSARYALAEAEAKTGVDLRQPYEGMNFAKNKVILESDKEIKERLKSVGESPFKIAMRPVNNQDIAKYLYEEDPVKRDVLRNKLDERSKNVAEQIDGILQGKAAQEIRERYWRNWDKADKIAQKKIKYLKKKKGLLSKKLIESNLTHIETVKPPNAPNSALAEGRRAKAEGRLKEWIKTQTWGTRARYYMSEAETDGLIEQMTELSVPMDIKAIRRAPSKPSTKISEAQRRRGKALPKGGSILNNVRIHLEKVSVANAIEDDLDVFWDNIKKADMSRDDIRRLQNFTKSILGTHETPVLPVKAARGANKIFWRFWLSNPIKGSWFAFRNSIQNIAYGQNQLPLQEWIKAGISMAKEKFTSAENQELEQAWIDDWLPAIRQKVAVQKQFLLQEEGTASKAISGRAAILLDGISGIPLYSDDFNRWSAWTLLFRASQNNVNLFKQGKISIGRLARRLRIDTMIQADELYNLLDKGDFLEFNKRIAKYKVENINFRYETALRSNIEQKPEGRLISGLITYQRGVVELTWQNSIKPMLEGWQSKNYSKAYQGFAGLVGLIIGMAAASKIVWEVAGKKAYTLLSTLWTPLAPGLGKVKDVADDISSLVYQYSQSKLTEKQVIDRATALAVNNTEFFLIGCDAMINYYENNNNVRGVRLWRLAKKEVLSKYFNVKDFNFPKANRSFHEKIQHQLFGGAEEHSIKEMTIPELRTAIYENTYKERYKRDGVWYPRGHSHEGKEDRVKELQTELSKR</sequence>